<dbReference type="RefSeq" id="XP_022643838.1">
    <property type="nucleotide sequence ID" value="XM_022788103.1"/>
</dbReference>
<dbReference type="AlphaFoldDB" id="A0A7M7IZR3"/>
<dbReference type="InterPro" id="IPR002347">
    <property type="entry name" value="SDR_fam"/>
</dbReference>
<evidence type="ECO:0008006" key="5">
    <source>
        <dbReference type="Google" id="ProtNLM"/>
    </source>
</evidence>
<evidence type="ECO:0000256" key="1">
    <source>
        <dbReference type="ARBA" id="ARBA00023002"/>
    </source>
</evidence>
<dbReference type="RefSeq" id="XP_022643833.1">
    <property type="nucleotide sequence ID" value="XM_022788098.1"/>
</dbReference>
<dbReference type="Gene3D" id="3.40.50.720">
    <property type="entry name" value="NAD(P)-binding Rossmann-like Domain"/>
    <property type="match status" value="1"/>
</dbReference>
<keyword evidence="4" id="KW-1185">Reference proteome</keyword>
<accession>A0A7M7IZR3</accession>
<dbReference type="RefSeq" id="XP_022643837.1">
    <property type="nucleotide sequence ID" value="XM_022788102.1"/>
</dbReference>
<protein>
    <recommendedName>
        <fullName evidence="5">Dehydrogenase/reductase SDR family member 7</fullName>
    </recommendedName>
</protein>
<dbReference type="EnsemblMetazoa" id="XM_022788100">
    <property type="protein sequence ID" value="XP_022643835"/>
    <property type="gene ID" value="LOC111243066"/>
</dbReference>
<evidence type="ECO:0000313" key="3">
    <source>
        <dbReference type="EnsemblMetazoa" id="XP_022643839"/>
    </source>
</evidence>
<dbReference type="KEGG" id="vde:111243066"/>
<name>A0A7M7IZR3_VARDE</name>
<dbReference type="RefSeq" id="XP_022643836.1">
    <property type="nucleotide sequence ID" value="XM_022788101.1"/>
</dbReference>
<dbReference type="PROSITE" id="PS00061">
    <property type="entry name" value="ADH_SHORT"/>
    <property type="match status" value="1"/>
</dbReference>
<dbReference type="RefSeq" id="XP_022643839.1">
    <property type="nucleotide sequence ID" value="XM_022788104.1"/>
</dbReference>
<dbReference type="PRINTS" id="PR00080">
    <property type="entry name" value="SDRFAMILY"/>
</dbReference>
<dbReference type="PANTHER" id="PTHR44269:SF2">
    <property type="entry name" value="DEHYDROGENASE_REDUCTASE SDR FAMILY MEMBER 7"/>
    <property type="match status" value="1"/>
</dbReference>
<dbReference type="EnsemblMetazoa" id="XM_022788105">
    <property type="protein sequence ID" value="XP_022643840"/>
    <property type="gene ID" value="LOC111243066"/>
</dbReference>
<dbReference type="FunCoup" id="A0A7M7IZR3">
    <property type="interactions" value="183"/>
</dbReference>
<organism evidence="3 4">
    <name type="scientific">Varroa destructor</name>
    <name type="common">Honeybee mite</name>
    <dbReference type="NCBI Taxonomy" id="109461"/>
    <lineage>
        <taxon>Eukaryota</taxon>
        <taxon>Metazoa</taxon>
        <taxon>Ecdysozoa</taxon>
        <taxon>Arthropoda</taxon>
        <taxon>Chelicerata</taxon>
        <taxon>Arachnida</taxon>
        <taxon>Acari</taxon>
        <taxon>Parasitiformes</taxon>
        <taxon>Mesostigmata</taxon>
        <taxon>Gamasina</taxon>
        <taxon>Dermanyssoidea</taxon>
        <taxon>Varroidae</taxon>
        <taxon>Varroa</taxon>
    </lineage>
</organism>
<sequence length="319" mass="35959">MLLCIGAACAVTLGLWTWIGDADFSTLISHVFFRSRWEKYRGRVIWITGASSGIGEQLAYIFARLDCKLILSGTRQAELERVRNRCETISEKCEVLIVQGNIADIELHSKWVKTVLDKFGMIDVLVNNAGRSQRARFVEISMEIDKELFSINVFGMISLTREVVKFWIEKKKCNGQILVTSSTAGKIGAPFSATYTASKHALHGYFEALRSEMQAIEQPINITIACPGPVRSNIRVTAYTEKIGVQYNMPDTADQRLMETARCARLMVSGLASGLDELWISNQPILISYYLAQYMPSVFHHYLVPLLMKPSIMEMRDGR</sequence>
<dbReference type="InterPro" id="IPR053011">
    <property type="entry name" value="SDR_family_member_7"/>
</dbReference>
<dbReference type="OrthoDB" id="47007at2759"/>
<dbReference type="RefSeq" id="XP_022643835.1">
    <property type="nucleotide sequence ID" value="XM_022788100.1"/>
</dbReference>
<dbReference type="PANTHER" id="PTHR44269">
    <property type="entry name" value="DEHYDROGENASE/REDUCTASE SDR FAMILY MEMBER 7-RELATED"/>
    <property type="match status" value="1"/>
</dbReference>
<dbReference type="RefSeq" id="XP_022643841.1">
    <property type="nucleotide sequence ID" value="XM_022788106.1"/>
</dbReference>
<dbReference type="InParanoid" id="A0A7M7IZR3"/>
<dbReference type="EnsemblMetazoa" id="XM_022788101">
    <property type="protein sequence ID" value="XP_022643836"/>
    <property type="gene ID" value="LOC111243066"/>
</dbReference>
<dbReference type="PRINTS" id="PR00081">
    <property type="entry name" value="GDHRDH"/>
</dbReference>
<dbReference type="EnsemblMetazoa" id="XM_022788106">
    <property type="protein sequence ID" value="XP_022643841"/>
    <property type="gene ID" value="LOC111243066"/>
</dbReference>
<proteinExistence type="inferred from homology"/>
<dbReference type="EnsemblMetazoa" id="XM_022788104">
    <property type="protein sequence ID" value="XP_022643839"/>
    <property type="gene ID" value="LOC111243066"/>
</dbReference>
<dbReference type="SUPFAM" id="SSF51735">
    <property type="entry name" value="NAD(P)-binding Rossmann-fold domains"/>
    <property type="match status" value="1"/>
</dbReference>
<dbReference type="OMA" id="TMYLAQY"/>
<comment type="similarity">
    <text evidence="2">Belongs to the short-chain dehydrogenases/reductases (SDR) family.</text>
</comment>
<reference evidence="3" key="1">
    <citation type="submission" date="2021-01" db="UniProtKB">
        <authorList>
            <consortium name="EnsemblMetazoa"/>
        </authorList>
    </citation>
    <scope>IDENTIFICATION</scope>
</reference>
<evidence type="ECO:0000313" key="4">
    <source>
        <dbReference type="Proteomes" id="UP000594260"/>
    </source>
</evidence>
<dbReference type="InterPro" id="IPR036291">
    <property type="entry name" value="NAD(P)-bd_dom_sf"/>
</dbReference>
<dbReference type="EnsemblMetazoa" id="XM_022788102">
    <property type="protein sequence ID" value="XP_022643837"/>
    <property type="gene ID" value="LOC111243066"/>
</dbReference>
<dbReference type="EnsemblMetazoa" id="XM_022788098">
    <property type="protein sequence ID" value="XP_022643833"/>
    <property type="gene ID" value="LOC111243066"/>
</dbReference>
<dbReference type="EnsemblMetazoa" id="XM_022788103">
    <property type="protein sequence ID" value="XP_022643838"/>
    <property type="gene ID" value="LOC111243066"/>
</dbReference>
<dbReference type="GeneID" id="111243066"/>
<dbReference type="RefSeq" id="XP_022643840.1">
    <property type="nucleotide sequence ID" value="XM_022788105.1"/>
</dbReference>
<dbReference type="Proteomes" id="UP000594260">
    <property type="component" value="Unplaced"/>
</dbReference>
<keyword evidence="1" id="KW-0560">Oxidoreductase</keyword>
<evidence type="ECO:0000256" key="2">
    <source>
        <dbReference type="RuleBase" id="RU000363"/>
    </source>
</evidence>
<dbReference type="GO" id="GO:0016491">
    <property type="term" value="F:oxidoreductase activity"/>
    <property type="evidence" value="ECO:0007669"/>
    <property type="project" value="UniProtKB-KW"/>
</dbReference>
<dbReference type="InterPro" id="IPR020904">
    <property type="entry name" value="Sc_DH/Rdtase_CS"/>
</dbReference>
<dbReference type="Pfam" id="PF00106">
    <property type="entry name" value="adh_short"/>
    <property type="match status" value="1"/>
</dbReference>